<dbReference type="PROSITE" id="PS50949">
    <property type="entry name" value="HTH_GNTR"/>
    <property type="match status" value="1"/>
</dbReference>
<proteinExistence type="predicted"/>
<comment type="caution">
    <text evidence="5">The sequence shown here is derived from an EMBL/GenBank/DDBJ whole genome shotgun (WGS) entry which is preliminary data.</text>
</comment>
<evidence type="ECO:0000313" key="5">
    <source>
        <dbReference type="EMBL" id="MDA2810344.1"/>
    </source>
</evidence>
<keyword evidence="6" id="KW-1185">Reference proteome</keyword>
<dbReference type="PANTHER" id="PTHR43537">
    <property type="entry name" value="TRANSCRIPTIONAL REGULATOR, GNTR FAMILY"/>
    <property type="match status" value="1"/>
</dbReference>
<protein>
    <submittedName>
        <fullName evidence="5">Winged helix-turn-helix domain-containing protein</fullName>
    </submittedName>
</protein>
<keyword evidence="2" id="KW-0238">DNA-binding</keyword>
<dbReference type="InterPro" id="IPR036390">
    <property type="entry name" value="WH_DNA-bd_sf"/>
</dbReference>
<name>A0ABT4U061_9ACTN</name>
<dbReference type="CDD" id="cd07377">
    <property type="entry name" value="WHTH_GntR"/>
    <property type="match status" value="1"/>
</dbReference>
<dbReference type="EMBL" id="JAQFWQ010000013">
    <property type="protein sequence ID" value="MDA2810344.1"/>
    <property type="molecule type" value="Genomic_DNA"/>
</dbReference>
<reference evidence="5 6" key="1">
    <citation type="submission" date="2023-01" db="EMBL/GenBank/DDBJ databases">
        <title>Draft genome sequence of Nocardiopsis sp. RSe5-2 isolated from halophytes.</title>
        <authorList>
            <person name="Duangmal K."/>
            <person name="Chantavorakit T."/>
        </authorList>
    </citation>
    <scope>NUCLEOTIDE SEQUENCE [LARGE SCALE GENOMIC DNA]</scope>
    <source>
        <strain evidence="5 6">RSe5-2</strain>
    </source>
</reference>
<evidence type="ECO:0000259" key="4">
    <source>
        <dbReference type="PROSITE" id="PS50949"/>
    </source>
</evidence>
<keyword evidence="3" id="KW-0804">Transcription</keyword>
<sequence length="75" mass="8244">MGEKTDRVERSIRNLITSGDLGPGGRLPSERALAQDLEAGRTTIRLVLMRLTTEGVIRSEHGRGYFVNSESGETE</sequence>
<dbReference type="PRINTS" id="PR00035">
    <property type="entry name" value="HTHGNTR"/>
</dbReference>
<dbReference type="Pfam" id="PF00392">
    <property type="entry name" value="GntR"/>
    <property type="match status" value="1"/>
</dbReference>
<evidence type="ECO:0000256" key="2">
    <source>
        <dbReference type="ARBA" id="ARBA00023125"/>
    </source>
</evidence>
<gene>
    <name evidence="5" type="ORF">O4J56_06805</name>
</gene>
<dbReference type="RefSeq" id="WP_270684425.1">
    <property type="nucleotide sequence ID" value="NZ_JAQFWQ010000013.1"/>
</dbReference>
<accession>A0ABT4U061</accession>
<dbReference type="InterPro" id="IPR036388">
    <property type="entry name" value="WH-like_DNA-bd_sf"/>
</dbReference>
<keyword evidence="1" id="KW-0805">Transcription regulation</keyword>
<dbReference type="PANTHER" id="PTHR43537:SF5">
    <property type="entry name" value="UXU OPERON TRANSCRIPTIONAL REGULATOR"/>
    <property type="match status" value="1"/>
</dbReference>
<feature type="domain" description="HTH gntR-type" evidence="4">
    <location>
        <begin position="2"/>
        <end position="70"/>
    </location>
</feature>
<dbReference type="Gene3D" id="1.10.10.10">
    <property type="entry name" value="Winged helix-like DNA-binding domain superfamily/Winged helix DNA-binding domain"/>
    <property type="match status" value="1"/>
</dbReference>
<organism evidence="5 6">
    <name type="scientific">Nocardiopsis endophytica</name>
    <dbReference type="NCBI Taxonomy" id="3018445"/>
    <lineage>
        <taxon>Bacteria</taxon>
        <taxon>Bacillati</taxon>
        <taxon>Actinomycetota</taxon>
        <taxon>Actinomycetes</taxon>
        <taxon>Streptosporangiales</taxon>
        <taxon>Nocardiopsidaceae</taxon>
        <taxon>Nocardiopsis</taxon>
    </lineage>
</organism>
<dbReference type="Proteomes" id="UP001527866">
    <property type="component" value="Unassembled WGS sequence"/>
</dbReference>
<evidence type="ECO:0000256" key="3">
    <source>
        <dbReference type="ARBA" id="ARBA00023163"/>
    </source>
</evidence>
<dbReference type="SMART" id="SM00345">
    <property type="entry name" value="HTH_GNTR"/>
    <property type="match status" value="1"/>
</dbReference>
<evidence type="ECO:0000256" key="1">
    <source>
        <dbReference type="ARBA" id="ARBA00023015"/>
    </source>
</evidence>
<dbReference type="SUPFAM" id="SSF46785">
    <property type="entry name" value="Winged helix' DNA-binding domain"/>
    <property type="match status" value="1"/>
</dbReference>
<evidence type="ECO:0000313" key="6">
    <source>
        <dbReference type="Proteomes" id="UP001527866"/>
    </source>
</evidence>
<dbReference type="InterPro" id="IPR000524">
    <property type="entry name" value="Tscrpt_reg_HTH_GntR"/>
</dbReference>